<dbReference type="Pfam" id="PF03120">
    <property type="entry name" value="OB_DNA_ligase"/>
    <property type="match status" value="1"/>
</dbReference>
<feature type="binding site" evidence="14">
    <location>
        <begin position="48"/>
        <end position="52"/>
    </location>
    <ligand>
        <name>NAD(+)</name>
        <dbReference type="ChEBI" id="CHEBI:57540"/>
    </ligand>
</feature>
<comment type="similarity">
    <text evidence="13 14">Belongs to the NAD-dependent DNA ligase family. LigA subfamily.</text>
</comment>
<dbReference type="Pfam" id="PF01653">
    <property type="entry name" value="DNA_ligase_aden"/>
    <property type="match status" value="1"/>
</dbReference>
<dbReference type="InterPro" id="IPR004149">
    <property type="entry name" value="Znf_DNAligase_C4"/>
</dbReference>
<comment type="caution">
    <text evidence="17">The sequence shown here is derived from an EMBL/GenBank/DDBJ whole genome shotgun (WGS) entry which is preliminary data.</text>
</comment>
<comment type="caution">
    <text evidence="14">Lacks conserved residue(s) required for the propagation of feature annotation.</text>
</comment>
<dbReference type="PANTHER" id="PTHR23389:SF9">
    <property type="entry name" value="DNA LIGASE"/>
    <property type="match status" value="1"/>
</dbReference>
<dbReference type="Gene3D" id="2.40.50.140">
    <property type="entry name" value="Nucleic acid-binding proteins"/>
    <property type="match status" value="1"/>
</dbReference>
<dbReference type="SUPFAM" id="SSF50249">
    <property type="entry name" value="Nucleic acid-binding proteins"/>
    <property type="match status" value="1"/>
</dbReference>
<name>A0A242NSK2_9GAMM</name>
<feature type="active site" description="N6-AMP-lysine intermediate" evidence="14">
    <location>
        <position position="133"/>
    </location>
</feature>
<dbReference type="FunFam" id="1.10.287.610:FF:000002">
    <property type="entry name" value="DNA ligase"/>
    <property type="match status" value="1"/>
</dbReference>
<evidence type="ECO:0000256" key="3">
    <source>
        <dbReference type="ARBA" id="ARBA00013308"/>
    </source>
</evidence>
<dbReference type="InterPro" id="IPR036420">
    <property type="entry name" value="BRCT_dom_sf"/>
</dbReference>
<keyword evidence="9 14" id="KW-0460">Magnesium</keyword>
<dbReference type="Pfam" id="PF12826">
    <property type="entry name" value="HHH_2"/>
    <property type="match status" value="1"/>
</dbReference>
<dbReference type="PROSITE" id="PS50172">
    <property type="entry name" value="BRCT"/>
    <property type="match status" value="1"/>
</dbReference>
<comment type="cofactor">
    <cofactor evidence="14">
        <name>Mg(2+)</name>
        <dbReference type="ChEBI" id="CHEBI:18420"/>
    </cofactor>
    <cofactor evidence="14">
        <name>Mn(2+)</name>
        <dbReference type="ChEBI" id="CHEBI:29035"/>
    </cofactor>
</comment>
<dbReference type="HAMAP" id="MF_01588">
    <property type="entry name" value="DNA_ligase_A"/>
    <property type="match status" value="1"/>
</dbReference>
<dbReference type="InterPro" id="IPR004150">
    <property type="entry name" value="NAD_DNA_ligase_OB"/>
</dbReference>
<dbReference type="Proteomes" id="UP000194968">
    <property type="component" value="Unassembled WGS sequence"/>
</dbReference>
<dbReference type="PIRSF" id="PIRSF001604">
    <property type="entry name" value="LigA"/>
    <property type="match status" value="1"/>
</dbReference>
<dbReference type="Gene3D" id="3.40.50.10190">
    <property type="entry name" value="BRCT domain"/>
    <property type="match status" value="1"/>
</dbReference>
<evidence type="ECO:0000256" key="8">
    <source>
        <dbReference type="ARBA" id="ARBA00022833"/>
    </source>
</evidence>
<dbReference type="GO" id="GO:0005829">
    <property type="term" value="C:cytosol"/>
    <property type="evidence" value="ECO:0007669"/>
    <property type="project" value="TreeGrafter"/>
</dbReference>
<dbReference type="PROSITE" id="PS01055">
    <property type="entry name" value="DNA_LIGASE_N1"/>
    <property type="match status" value="1"/>
</dbReference>
<dbReference type="NCBIfam" id="TIGR00575">
    <property type="entry name" value="dnlj"/>
    <property type="match status" value="1"/>
</dbReference>
<evidence type="ECO:0000256" key="2">
    <source>
        <dbReference type="ARBA" id="ARBA00012722"/>
    </source>
</evidence>
<organism evidence="17 18">
    <name type="scientific">Gilliamella apis</name>
    <dbReference type="NCBI Taxonomy" id="1970738"/>
    <lineage>
        <taxon>Bacteria</taxon>
        <taxon>Pseudomonadati</taxon>
        <taxon>Pseudomonadota</taxon>
        <taxon>Gammaproteobacteria</taxon>
        <taxon>Orbales</taxon>
        <taxon>Orbaceae</taxon>
        <taxon>Gilliamella</taxon>
    </lineage>
</organism>
<dbReference type="GO" id="GO:0046872">
    <property type="term" value="F:metal ion binding"/>
    <property type="evidence" value="ECO:0007669"/>
    <property type="project" value="UniProtKB-KW"/>
</dbReference>
<evidence type="ECO:0000256" key="1">
    <source>
        <dbReference type="ARBA" id="ARBA00004067"/>
    </source>
</evidence>
<evidence type="ECO:0000256" key="15">
    <source>
        <dbReference type="RuleBase" id="RU000618"/>
    </source>
</evidence>
<dbReference type="Pfam" id="PF03119">
    <property type="entry name" value="DNA_ligase_ZBD"/>
    <property type="match status" value="1"/>
</dbReference>
<keyword evidence="8 14" id="KW-0862">Zinc</keyword>
<keyword evidence="10 14" id="KW-0520">NAD</keyword>
<accession>A0A242NSK2</accession>
<dbReference type="InterPro" id="IPR003583">
    <property type="entry name" value="Hlx-hairpin-Hlx_DNA-bd_motif"/>
</dbReference>
<dbReference type="InterPro" id="IPR013840">
    <property type="entry name" value="DNAligase_N"/>
</dbReference>
<dbReference type="Pfam" id="PF00533">
    <property type="entry name" value="BRCT"/>
    <property type="match status" value="1"/>
</dbReference>
<evidence type="ECO:0000256" key="12">
    <source>
        <dbReference type="ARBA" id="ARBA00034005"/>
    </source>
</evidence>
<evidence type="ECO:0000256" key="6">
    <source>
        <dbReference type="ARBA" id="ARBA00022723"/>
    </source>
</evidence>
<dbReference type="InterPro" id="IPR010994">
    <property type="entry name" value="RuvA_2-like"/>
</dbReference>
<comment type="function">
    <text evidence="1 14">DNA ligase that catalyzes the formation of phosphodiester linkages between 5'-phosphoryl and 3'-hydroxyl groups in double-stranded DNA using NAD as a coenzyme and as the energy source for the reaction. It is essential for DNA replication and repair of damaged DNA.</text>
</comment>
<dbReference type="SUPFAM" id="SSF52113">
    <property type="entry name" value="BRCT domain"/>
    <property type="match status" value="1"/>
</dbReference>
<keyword evidence="5 14" id="KW-0235">DNA replication</keyword>
<keyword evidence="14" id="KW-0464">Manganese</keyword>
<dbReference type="GO" id="GO:0003911">
    <property type="term" value="F:DNA ligase (NAD+) activity"/>
    <property type="evidence" value="ECO:0007669"/>
    <property type="project" value="UniProtKB-UniRule"/>
</dbReference>
<dbReference type="InterPro" id="IPR001357">
    <property type="entry name" value="BRCT_dom"/>
</dbReference>
<feature type="binding site" evidence="14">
    <location>
        <begin position="97"/>
        <end position="98"/>
    </location>
    <ligand>
        <name>NAD(+)</name>
        <dbReference type="ChEBI" id="CHEBI:57540"/>
    </ligand>
</feature>
<dbReference type="Gene3D" id="3.30.470.30">
    <property type="entry name" value="DNA ligase/mRNA capping enzyme"/>
    <property type="match status" value="1"/>
</dbReference>
<dbReference type="FunFam" id="1.10.150.20:FF:000007">
    <property type="entry name" value="DNA ligase"/>
    <property type="match status" value="1"/>
</dbReference>
<evidence type="ECO:0000313" key="18">
    <source>
        <dbReference type="Proteomes" id="UP000194968"/>
    </source>
</evidence>
<dbReference type="FunFam" id="2.40.50.140:FF:000012">
    <property type="entry name" value="DNA ligase"/>
    <property type="match status" value="1"/>
</dbReference>
<dbReference type="Pfam" id="PF14520">
    <property type="entry name" value="HHH_5"/>
    <property type="match status" value="1"/>
</dbReference>
<gene>
    <name evidence="14 17" type="primary">ligA</name>
    <name evidence="17" type="ORF">B6D06_10025</name>
</gene>
<dbReference type="Gene3D" id="1.10.287.610">
    <property type="entry name" value="Helix hairpin bin"/>
    <property type="match status" value="1"/>
</dbReference>
<keyword evidence="7 14" id="KW-0227">DNA damage</keyword>
<proteinExistence type="inferred from homology"/>
<evidence type="ECO:0000256" key="9">
    <source>
        <dbReference type="ARBA" id="ARBA00022842"/>
    </source>
</evidence>
<evidence type="ECO:0000256" key="5">
    <source>
        <dbReference type="ARBA" id="ARBA00022705"/>
    </source>
</evidence>
<dbReference type="InterPro" id="IPR018239">
    <property type="entry name" value="DNA_ligase_AS"/>
</dbReference>
<feature type="binding site" evidence="14">
    <location>
        <position position="429"/>
    </location>
    <ligand>
        <name>Zn(2+)</name>
        <dbReference type="ChEBI" id="CHEBI:29105"/>
    </ligand>
</feature>
<dbReference type="GO" id="GO:0006281">
    <property type="term" value="P:DNA repair"/>
    <property type="evidence" value="ECO:0007669"/>
    <property type="project" value="UniProtKB-KW"/>
</dbReference>
<dbReference type="GO" id="GO:0006260">
    <property type="term" value="P:DNA replication"/>
    <property type="evidence" value="ECO:0007669"/>
    <property type="project" value="UniProtKB-KW"/>
</dbReference>
<evidence type="ECO:0000259" key="16">
    <source>
        <dbReference type="PROSITE" id="PS50172"/>
    </source>
</evidence>
<dbReference type="SMART" id="SM00292">
    <property type="entry name" value="BRCT"/>
    <property type="match status" value="1"/>
</dbReference>
<reference evidence="17 18" key="1">
    <citation type="submission" date="2017-03" db="EMBL/GenBank/DDBJ databases">
        <title>Comparative genomics of honeybee gut symbionts reveal geographically distinct and subgroup specific antibiotic resistance.</title>
        <authorList>
            <person name="Ludvigsen J."/>
            <person name="Porcellato D."/>
            <person name="Labee-Lund T.M."/>
            <person name="Amdam G.V."/>
            <person name="Rudi K."/>
        </authorList>
    </citation>
    <scope>NUCLEOTIDE SEQUENCE [LARGE SCALE GENOMIC DNA]</scope>
    <source>
        <strain evidence="17 18">A-4-12</strain>
    </source>
</reference>
<evidence type="ECO:0000256" key="11">
    <source>
        <dbReference type="ARBA" id="ARBA00023204"/>
    </source>
</evidence>
<keyword evidence="6 14" id="KW-0479">Metal-binding</keyword>
<dbReference type="InterPro" id="IPR033136">
    <property type="entry name" value="DNA_ligase_CS"/>
</dbReference>
<feature type="binding site" evidence="14">
    <location>
        <position position="450"/>
    </location>
    <ligand>
        <name>Zn(2+)</name>
        <dbReference type="ChEBI" id="CHEBI:29105"/>
    </ligand>
</feature>
<feature type="binding site" evidence="14">
    <location>
        <position position="308"/>
    </location>
    <ligand>
        <name>NAD(+)</name>
        <dbReference type="ChEBI" id="CHEBI:57540"/>
    </ligand>
</feature>
<dbReference type="FunFam" id="3.30.470.30:FF:000001">
    <property type="entry name" value="DNA ligase"/>
    <property type="match status" value="1"/>
</dbReference>
<dbReference type="EC" id="6.5.1.2" evidence="2 14"/>
<evidence type="ECO:0000256" key="10">
    <source>
        <dbReference type="ARBA" id="ARBA00023027"/>
    </source>
</evidence>
<dbReference type="FunFam" id="1.10.150.20:FF:000006">
    <property type="entry name" value="DNA ligase"/>
    <property type="match status" value="1"/>
</dbReference>
<dbReference type="CDD" id="cd17748">
    <property type="entry name" value="BRCT_DNA_ligase_like"/>
    <property type="match status" value="1"/>
</dbReference>
<dbReference type="SMART" id="SM00532">
    <property type="entry name" value="LIGANc"/>
    <property type="match status" value="1"/>
</dbReference>
<dbReference type="AlphaFoldDB" id="A0A242NSK2"/>
<dbReference type="InterPro" id="IPR012340">
    <property type="entry name" value="NA-bd_OB-fold"/>
</dbReference>
<dbReference type="RefSeq" id="WP_086321019.1">
    <property type="nucleotide sequence ID" value="NZ_NASD01000004.1"/>
</dbReference>
<feature type="domain" description="BRCT" evidence="16">
    <location>
        <begin position="612"/>
        <end position="690"/>
    </location>
</feature>
<dbReference type="SMART" id="SM00278">
    <property type="entry name" value="HhH1"/>
    <property type="match status" value="4"/>
</dbReference>
<evidence type="ECO:0000256" key="4">
    <source>
        <dbReference type="ARBA" id="ARBA00022598"/>
    </source>
</evidence>
<feature type="binding site" evidence="14">
    <location>
        <position position="191"/>
    </location>
    <ligand>
        <name>NAD(+)</name>
        <dbReference type="ChEBI" id="CHEBI:57540"/>
    </ligand>
</feature>
<dbReference type="EMBL" id="NASK01000102">
    <property type="protein sequence ID" value="OTQ48493.1"/>
    <property type="molecule type" value="Genomic_DNA"/>
</dbReference>
<dbReference type="InterPro" id="IPR013839">
    <property type="entry name" value="DNAligase_adenylation"/>
</dbReference>
<dbReference type="GO" id="GO:0003677">
    <property type="term" value="F:DNA binding"/>
    <property type="evidence" value="ECO:0007669"/>
    <property type="project" value="InterPro"/>
</dbReference>
<evidence type="ECO:0000256" key="13">
    <source>
        <dbReference type="ARBA" id="ARBA00060881"/>
    </source>
</evidence>
<dbReference type="InterPro" id="IPR001679">
    <property type="entry name" value="DNA_ligase"/>
</dbReference>
<feature type="binding site" evidence="14">
    <location>
        <position position="131"/>
    </location>
    <ligand>
        <name>NAD(+)</name>
        <dbReference type="ChEBI" id="CHEBI:57540"/>
    </ligand>
</feature>
<dbReference type="SUPFAM" id="SSF56091">
    <property type="entry name" value="DNA ligase/mRNA capping enzyme, catalytic domain"/>
    <property type="match status" value="1"/>
</dbReference>
<evidence type="ECO:0000256" key="7">
    <source>
        <dbReference type="ARBA" id="ARBA00022763"/>
    </source>
</evidence>
<sequence length="690" mass="76434">MPQSNITEHSVSQSGSHQNVIKQISTLRNLIRHHEYCYYVLDTPEIPDVEYDKLIKQLQNLELTHPELITPDSPTQRVGGAPLSQFSSIKHQLPMLSLDNVFDESSFIAFNKRIKDRLELDEDQAVEYCCELKLDGLAVSLIYENGQFIQAATRGDGTTGEDITANVRTIKTIPLVLQGENIPPRLEVRGEVFMTHKGFTKLNAEAEKRNEKIFANPRNAAAGSLRQLDPKITAKRPLTFFCYGVGIYEGADLPNTHYARLMQFKAWGLPVSDKVQIRHGAEEALDYFKQIGEQRMSLDFDIDGVVIKVNSIAEQEQLGFVARAPRWATAFKFPAQEEVTKLNKVDFQVGRTGAITPVARLEPVSVAGVIVSNATLHNSDEIIRLGIREGDYVTVRRAGDVIPQIVAVIKDRRPADTKEIIFPTHCPICGSIIVRDEGEAISRCAGGLICQAQRKEALKHFVSRRAMNVEGFGDKIIEQLVDKEYVKTPADLYKLTVPILCSLDKVGEKLANNLMNALDKSKNTSLNRFIFALGIPNVGEVTAENLVNQLGNLTAIENASLEQLQSVNDIGAVIAESIIDFFQEPHNRTVIDQLISEEIGIHWPDVEVELLTTDSPFSNKTIVLTGTLSLLTRDEAKTKLKQLGAKVTGSVSKKTDLVIAGESAGSKLAKAQELGIKVIDEQELINLLNQ</sequence>
<dbReference type="NCBIfam" id="NF005932">
    <property type="entry name" value="PRK07956.1"/>
    <property type="match status" value="1"/>
</dbReference>
<evidence type="ECO:0000256" key="14">
    <source>
        <dbReference type="HAMAP-Rule" id="MF_01588"/>
    </source>
</evidence>
<dbReference type="Gene3D" id="1.10.150.20">
    <property type="entry name" value="5' to 3' exonuclease, C-terminal subdomain"/>
    <property type="match status" value="2"/>
</dbReference>
<feature type="binding site" evidence="14">
    <location>
        <position position="332"/>
    </location>
    <ligand>
        <name>NAD(+)</name>
        <dbReference type="ChEBI" id="CHEBI:57540"/>
    </ligand>
</feature>
<dbReference type="PANTHER" id="PTHR23389">
    <property type="entry name" value="CHROMOSOME TRANSMISSION FIDELITY FACTOR 18"/>
    <property type="match status" value="1"/>
</dbReference>
<evidence type="ECO:0000313" key="17">
    <source>
        <dbReference type="EMBL" id="OTQ48493.1"/>
    </source>
</evidence>
<dbReference type="OrthoDB" id="9759736at2"/>
<comment type="catalytic activity">
    <reaction evidence="12 14 15">
        <text>NAD(+) + (deoxyribonucleotide)n-3'-hydroxyl + 5'-phospho-(deoxyribonucleotide)m = (deoxyribonucleotide)n+m + AMP + beta-nicotinamide D-nucleotide.</text>
        <dbReference type="EC" id="6.5.1.2"/>
    </reaction>
</comment>
<dbReference type="SUPFAM" id="SSF47781">
    <property type="entry name" value="RuvA domain 2-like"/>
    <property type="match status" value="1"/>
</dbReference>
<dbReference type="PROSITE" id="PS01056">
    <property type="entry name" value="DNA_LIGASE_N2"/>
    <property type="match status" value="1"/>
</dbReference>
<keyword evidence="11 14" id="KW-0234">DNA repair</keyword>
<feature type="binding site" evidence="14">
    <location>
        <position position="154"/>
    </location>
    <ligand>
        <name>NAD(+)</name>
        <dbReference type="ChEBI" id="CHEBI:57540"/>
    </ligand>
</feature>
<protein>
    <recommendedName>
        <fullName evidence="3 14">DNA ligase</fullName>
        <ecNumber evidence="2 14">6.5.1.2</ecNumber>
    </recommendedName>
    <alternativeName>
        <fullName evidence="14">Polydeoxyribonucleotide synthase [NAD(+)]</fullName>
    </alternativeName>
</protein>
<dbReference type="InterPro" id="IPR041663">
    <property type="entry name" value="DisA/LigA_HHH"/>
</dbReference>
<dbReference type="Gene3D" id="6.20.10.30">
    <property type="match status" value="1"/>
</dbReference>
<keyword evidence="4 14" id="KW-0436">Ligase</keyword>
<feature type="binding site" evidence="14">
    <location>
        <position position="426"/>
    </location>
    <ligand>
        <name>Zn(2+)</name>
        <dbReference type="ChEBI" id="CHEBI:29105"/>
    </ligand>
</feature>
<dbReference type="CDD" id="cd00114">
    <property type="entry name" value="LIGANc"/>
    <property type="match status" value="1"/>
</dbReference>